<organism evidence="2 3">
    <name type="scientific">Nesterenkonia aerolata</name>
    <dbReference type="NCBI Taxonomy" id="3074079"/>
    <lineage>
        <taxon>Bacteria</taxon>
        <taxon>Bacillati</taxon>
        <taxon>Actinomycetota</taxon>
        <taxon>Actinomycetes</taxon>
        <taxon>Micrococcales</taxon>
        <taxon>Micrococcaceae</taxon>
        <taxon>Nesterenkonia</taxon>
    </lineage>
</organism>
<evidence type="ECO:0000313" key="3">
    <source>
        <dbReference type="Proteomes" id="UP001251870"/>
    </source>
</evidence>
<dbReference type="RefSeq" id="WP_310546995.1">
    <property type="nucleotide sequence ID" value="NZ_JAVKGR010000001.1"/>
</dbReference>
<feature type="transmembrane region" description="Helical" evidence="1">
    <location>
        <begin position="141"/>
        <end position="161"/>
    </location>
</feature>
<gene>
    <name evidence="2" type="ORF">RIL96_00270</name>
</gene>
<proteinExistence type="predicted"/>
<keyword evidence="3" id="KW-1185">Reference proteome</keyword>
<comment type="caution">
    <text evidence="2">The sequence shown here is derived from an EMBL/GenBank/DDBJ whole genome shotgun (WGS) entry which is preliminary data.</text>
</comment>
<name>A0ABU2DNE1_9MICC</name>
<keyword evidence="1" id="KW-1133">Transmembrane helix</keyword>
<sequence>MSDFLNFLSKGQFLDSLYRVLVSFAFIISALSIIARREPLVGFHLTLEHLGIPAEWVVTVSTWSTESAVEISVVGGALLTLGTLTVRDSYVSRTASTQLLGLTLLLQVHPNMWMLFLVPIATTIRMGAARIHAHTFRPPNVVLTEALFATFAAILLAWGWLTGNSNSQAQSEARTAEGV</sequence>
<feature type="transmembrane region" description="Helical" evidence="1">
    <location>
        <begin position="16"/>
        <end position="35"/>
    </location>
</feature>
<accession>A0ABU2DNE1</accession>
<evidence type="ECO:0000313" key="2">
    <source>
        <dbReference type="EMBL" id="MDR8018001.1"/>
    </source>
</evidence>
<dbReference type="EMBL" id="JAVKGR010000001">
    <property type="protein sequence ID" value="MDR8018001.1"/>
    <property type="molecule type" value="Genomic_DNA"/>
</dbReference>
<protein>
    <submittedName>
        <fullName evidence="2">Uncharacterized protein</fullName>
    </submittedName>
</protein>
<keyword evidence="1" id="KW-0472">Membrane</keyword>
<reference evidence="2 3" key="1">
    <citation type="submission" date="2023-09" db="EMBL/GenBank/DDBJ databases">
        <title>Description of three actinobacteria isolated from air of manufacturing shop in a pharmaceutical factory.</title>
        <authorList>
            <person name="Zhang D.-F."/>
        </authorList>
    </citation>
    <scope>NUCLEOTIDE SEQUENCE [LARGE SCALE GENOMIC DNA]</scope>
    <source>
        <strain evidence="2 3">LY-0111</strain>
    </source>
</reference>
<evidence type="ECO:0000256" key="1">
    <source>
        <dbReference type="SAM" id="Phobius"/>
    </source>
</evidence>
<keyword evidence="1" id="KW-0812">Transmembrane</keyword>
<dbReference type="Proteomes" id="UP001251870">
    <property type="component" value="Unassembled WGS sequence"/>
</dbReference>